<keyword evidence="2" id="KW-0732">Signal</keyword>
<evidence type="ECO:0008006" key="6">
    <source>
        <dbReference type="Google" id="ProtNLM"/>
    </source>
</evidence>
<reference evidence="4 5" key="1">
    <citation type="submission" date="2023-05" db="EMBL/GenBank/DDBJ databases">
        <title>Streptantibioticus silvisoli sp. nov., acidotolerant actinomycetes 1 from pine litter.</title>
        <authorList>
            <person name="Swiecimska M."/>
            <person name="Golinska P."/>
            <person name="Sangal V."/>
            <person name="Wachnowicz B."/>
            <person name="Goodfellow M."/>
        </authorList>
    </citation>
    <scope>NUCLEOTIDE SEQUENCE</scope>
    <source>
        <strain evidence="4">SL13</strain>
        <strain evidence="3 5">SL54</strain>
    </source>
</reference>
<dbReference type="EMBL" id="JAAGKO020000024">
    <property type="protein sequence ID" value="MDI5964505.1"/>
    <property type="molecule type" value="Genomic_DNA"/>
</dbReference>
<sequence>MKITRKLGRRGTVVTGIVLTGALVAGGATAFAATSDSGSAAKTPAAGQQQAKTAKHPTARQRKLRRALRRAALRGVHGQVTVHGKKGTYVVREWQRGKVTAVDGSKLTVKSTDGTSWTWTVDKGAKVTRAGKKITESAVHSGDTVLLTGRRSGSANDAGRVFAPSAAQVAAMQKRAAAHHKSAG</sequence>
<keyword evidence="5" id="KW-1185">Reference proteome</keyword>
<evidence type="ECO:0000313" key="4">
    <source>
        <dbReference type="EMBL" id="MDI5970797.1"/>
    </source>
</evidence>
<dbReference type="AlphaFoldDB" id="A0AA90K9E4"/>
<dbReference type="Proteomes" id="UP001156398">
    <property type="component" value="Unassembled WGS sequence"/>
</dbReference>
<proteinExistence type="predicted"/>
<dbReference type="EMBL" id="JABXJJ020000017">
    <property type="protein sequence ID" value="MDI5970797.1"/>
    <property type="molecule type" value="Genomic_DNA"/>
</dbReference>
<organism evidence="4">
    <name type="scientific">Streptantibioticus silvisoli</name>
    <dbReference type="NCBI Taxonomy" id="2705255"/>
    <lineage>
        <taxon>Bacteria</taxon>
        <taxon>Bacillati</taxon>
        <taxon>Actinomycetota</taxon>
        <taxon>Actinomycetes</taxon>
        <taxon>Kitasatosporales</taxon>
        <taxon>Streptomycetaceae</taxon>
        <taxon>Streptantibioticus</taxon>
    </lineage>
</organism>
<evidence type="ECO:0000313" key="5">
    <source>
        <dbReference type="Proteomes" id="UP001156398"/>
    </source>
</evidence>
<dbReference type="RefSeq" id="WP_271318623.1">
    <property type="nucleotide sequence ID" value="NZ_JAAGKO020000024.1"/>
</dbReference>
<accession>A0AA90K9E4</accession>
<gene>
    <name evidence="3" type="ORF">POF43_017530</name>
    <name evidence="4" type="ORF">POF50_015850</name>
</gene>
<evidence type="ECO:0000256" key="1">
    <source>
        <dbReference type="SAM" id="MobiDB-lite"/>
    </source>
</evidence>
<feature type="signal peptide" evidence="2">
    <location>
        <begin position="1"/>
        <end position="32"/>
    </location>
</feature>
<feature type="chain" id="PRO_5041633885" description="DUF5666 domain-containing protein" evidence="2">
    <location>
        <begin position="33"/>
        <end position="184"/>
    </location>
</feature>
<comment type="caution">
    <text evidence="4">The sequence shown here is derived from an EMBL/GenBank/DDBJ whole genome shotgun (WGS) entry which is preliminary data.</text>
</comment>
<evidence type="ECO:0000313" key="3">
    <source>
        <dbReference type="EMBL" id="MDI5964505.1"/>
    </source>
</evidence>
<evidence type="ECO:0000256" key="2">
    <source>
        <dbReference type="SAM" id="SignalP"/>
    </source>
</evidence>
<feature type="region of interest" description="Disordered" evidence="1">
    <location>
        <begin position="36"/>
        <end position="60"/>
    </location>
</feature>
<name>A0AA90K9E4_9ACTN</name>
<protein>
    <recommendedName>
        <fullName evidence="6">DUF5666 domain-containing protein</fullName>
    </recommendedName>
</protein>